<evidence type="ECO:0000259" key="2">
    <source>
        <dbReference type="Pfam" id="PF18040"/>
    </source>
</evidence>
<dbReference type="Proteomes" id="UP001202134">
    <property type="component" value="Unassembled WGS sequence"/>
</dbReference>
<protein>
    <recommendedName>
        <fullName evidence="6">Agarase</fullName>
    </recommendedName>
</protein>
<dbReference type="RefSeq" id="WP_248955838.1">
    <property type="nucleotide sequence ID" value="NZ_JAKIKU010000005.1"/>
</dbReference>
<proteinExistence type="predicted"/>
<evidence type="ECO:0000313" key="5">
    <source>
        <dbReference type="Proteomes" id="UP001202134"/>
    </source>
</evidence>
<dbReference type="InterPro" id="IPR041224">
    <property type="entry name" value="BPA_C"/>
</dbReference>
<dbReference type="SUPFAM" id="SSF51445">
    <property type="entry name" value="(Trans)glycosidases"/>
    <property type="match status" value="1"/>
</dbReference>
<sequence length="809" mass="90087">MIQDNKGLFSRSIIQKSIITLMISASVTACGGSSSGSPITEPDKPIVQPPAELDSSPDEFVFEAQTDVELSRYITSNPIIITGINTNVEINISLGEYAINGGEFTNTSGTVAADDSISLRLMSSDNASSEVVAQLTIGDYTTPFKVTTLQSEPETQNTTLIFNLDTVHTVAGINQFAREKFITIHASHTENDWFNVGVNASDDLITEFVEGYDVYFGRDTGGMRYQLSLLAESALKSGFVDADMATSNGGGSRWNYTSSEDDRAQSQRQHAHRNASMVVAAQQHPYWPDGKDTGQGWAFSQKDSASEPFGTATGDYMGQFVAKYFNKNDGIDVYGQPKPKYIEVMNEPLYDLVDYAEEPTTVTKVFEFHSNVAKAIKAVKVDDVFANDNVLIGGYTVAFPDFEKQNFERWELRDKAFIDVAGEDMDFISLHLYDFPAFQNREELRTGSNIEATFDMLEQYMAMSLGEVKPFIISEYGAQMHSLFNQPWLPQRDWNHLKAINGQLMSFLERPNQIEMAIPFIPVKAEWGRLSETVPYYTRLMRQNKEASGQTGEEYVYTEMVKFYQLWSEVNGTRVDSFATDADFQLDAYINTNDAGNSDAYLVINSLEQTSQLVDLSLLGFDETSISAISIKQLSHDNQTPVLTETEPQLLADIASLTIGAEATTIIKLSFNKLITQGHSQNETKYYADIYKQSIVADSPLTFNLNNVVIADNGEATLRIGLGREHGKSLQPTVSVNGNPVVINTDYRGYDQYANGDGRLQFFGLIEIPINNSYVNQNNQVEITFDDDGGFVTSVSMQYFEQSKKLIRE</sequence>
<feature type="region of interest" description="Disordered" evidence="1">
    <location>
        <begin position="250"/>
        <end position="272"/>
    </location>
</feature>
<dbReference type="Gene3D" id="3.20.20.80">
    <property type="entry name" value="Glycosidases"/>
    <property type="match status" value="1"/>
</dbReference>
<feature type="domain" description="Beta-porphyranase A C-terminal" evidence="2">
    <location>
        <begin position="702"/>
        <end position="798"/>
    </location>
</feature>
<dbReference type="Pfam" id="PF18040">
    <property type="entry name" value="BPA_C"/>
    <property type="match status" value="1"/>
</dbReference>
<dbReference type="InterPro" id="IPR017853">
    <property type="entry name" value="GH"/>
</dbReference>
<name>A0ABT0KQF3_9GAMM</name>
<feature type="domain" description="Porphyranase beta-sandwich" evidence="3">
    <location>
        <begin position="583"/>
        <end position="693"/>
    </location>
</feature>
<evidence type="ECO:0008006" key="6">
    <source>
        <dbReference type="Google" id="ProtNLM"/>
    </source>
</evidence>
<evidence type="ECO:0000313" key="4">
    <source>
        <dbReference type="EMBL" id="MCL1046024.1"/>
    </source>
</evidence>
<dbReference type="EMBL" id="JAKIKU010000005">
    <property type="protein sequence ID" value="MCL1046024.1"/>
    <property type="molecule type" value="Genomic_DNA"/>
</dbReference>
<dbReference type="CDD" id="cd21510">
    <property type="entry name" value="agarase_cat"/>
    <property type="match status" value="1"/>
</dbReference>
<organism evidence="4 5">
    <name type="scientific">Shewanella electrodiphila</name>
    <dbReference type="NCBI Taxonomy" id="934143"/>
    <lineage>
        <taxon>Bacteria</taxon>
        <taxon>Pseudomonadati</taxon>
        <taxon>Pseudomonadota</taxon>
        <taxon>Gammaproteobacteria</taxon>
        <taxon>Alteromonadales</taxon>
        <taxon>Shewanellaceae</taxon>
        <taxon>Shewanella</taxon>
    </lineage>
</organism>
<reference evidence="4 5" key="1">
    <citation type="submission" date="2022-01" db="EMBL/GenBank/DDBJ databases">
        <title>Whole genome-based taxonomy of the Shewanellaceae.</title>
        <authorList>
            <person name="Martin-Rodriguez A.J."/>
        </authorList>
    </citation>
    <scope>NUCLEOTIDE SEQUENCE [LARGE SCALE GENOMIC DNA]</scope>
    <source>
        <strain evidence="4 5">DSM 24955</strain>
    </source>
</reference>
<dbReference type="Gene3D" id="2.60.120.1200">
    <property type="match status" value="1"/>
</dbReference>
<dbReference type="Pfam" id="PF18206">
    <property type="entry name" value="Porphyrn_cat_1"/>
    <property type="match status" value="1"/>
</dbReference>
<dbReference type="PROSITE" id="PS51257">
    <property type="entry name" value="PROKAR_LIPOPROTEIN"/>
    <property type="match status" value="1"/>
</dbReference>
<evidence type="ECO:0000256" key="1">
    <source>
        <dbReference type="SAM" id="MobiDB-lite"/>
    </source>
</evidence>
<keyword evidence="5" id="KW-1185">Reference proteome</keyword>
<accession>A0ABT0KQF3</accession>
<gene>
    <name evidence="4" type="ORF">L2737_11875</name>
</gene>
<evidence type="ECO:0000259" key="3">
    <source>
        <dbReference type="Pfam" id="PF18206"/>
    </source>
</evidence>
<comment type="caution">
    <text evidence="4">The sequence shown here is derived from an EMBL/GenBank/DDBJ whole genome shotgun (WGS) entry which is preliminary data.</text>
</comment>
<dbReference type="InterPro" id="IPR040527">
    <property type="entry name" value="Beta-sand_Porphyrn"/>
</dbReference>